<protein>
    <submittedName>
        <fullName evidence="2">Uncharacterized protein</fullName>
    </submittedName>
</protein>
<feature type="signal peptide" evidence="1">
    <location>
        <begin position="1"/>
        <end position="24"/>
    </location>
</feature>
<evidence type="ECO:0000313" key="5">
    <source>
        <dbReference type="Proteomes" id="UP000652691"/>
    </source>
</evidence>
<dbReference type="Proteomes" id="UP000013200">
    <property type="component" value="Unassembled WGS sequence"/>
</dbReference>
<evidence type="ECO:0000256" key="1">
    <source>
        <dbReference type="SAM" id="SignalP"/>
    </source>
</evidence>
<proteinExistence type="predicted"/>
<reference evidence="3 5" key="2">
    <citation type="journal article" date="2014" name="Int. J. Syst. Evol. Microbiol.">
        <title>Complete genome sequence of Corynebacterium casei LMG S-19264T (=DSM 44701T), isolated from a smear-ripened cheese.</title>
        <authorList>
            <consortium name="US DOE Joint Genome Institute (JGI-PGF)"/>
            <person name="Walter F."/>
            <person name="Albersmeier A."/>
            <person name="Kalinowski J."/>
            <person name="Ruckert C."/>
        </authorList>
    </citation>
    <scope>NUCLEOTIDE SEQUENCE [LARGE SCALE GENOMIC DNA]</scope>
    <source>
        <strain evidence="3 5">CCM 8635</strain>
    </source>
</reference>
<dbReference type="HOGENOM" id="CLU_2911940_0_0_6"/>
<organism evidence="2 4">
    <name type="scientific">Acinetobacter courvalinii</name>
    <dbReference type="NCBI Taxonomy" id="280147"/>
    <lineage>
        <taxon>Bacteria</taxon>
        <taxon>Pseudomonadati</taxon>
        <taxon>Pseudomonadota</taxon>
        <taxon>Gammaproteobacteria</taxon>
        <taxon>Moraxellales</taxon>
        <taxon>Moraxellaceae</taxon>
        <taxon>Acinetobacter</taxon>
    </lineage>
</organism>
<feature type="chain" id="PRO_5044737150" evidence="1">
    <location>
        <begin position="25"/>
        <end position="61"/>
    </location>
</feature>
<keyword evidence="1" id="KW-0732">Signal</keyword>
<dbReference type="STRING" id="1217698.F888_01794"/>
<dbReference type="EMBL" id="BMDA01000001">
    <property type="protein sequence ID" value="GGH33299.1"/>
    <property type="molecule type" value="Genomic_DNA"/>
</dbReference>
<reference evidence="2 4" key="1">
    <citation type="submission" date="2013-02" db="EMBL/GenBank/DDBJ databases">
        <title>The Genome Sequence of Acinetobacter sp. NIPH 3623.</title>
        <authorList>
            <consortium name="The Broad Institute Genome Sequencing Platform"/>
            <consortium name="The Broad Institute Genome Sequencing Center for Infectious Disease"/>
            <person name="Cerqueira G."/>
            <person name="Feldgarden M."/>
            <person name="Courvalin P."/>
            <person name="Perichon B."/>
            <person name="Grillot-Courvalin C."/>
            <person name="Clermont D."/>
            <person name="Rocha E."/>
            <person name="Yoon E.-J."/>
            <person name="Nemec A."/>
            <person name="Walker B."/>
            <person name="Young S.K."/>
            <person name="Zeng Q."/>
            <person name="Gargeya S."/>
            <person name="Fitzgerald M."/>
            <person name="Haas B."/>
            <person name="Abouelleil A."/>
            <person name="Alvarado L."/>
            <person name="Arachchi H.M."/>
            <person name="Berlin A.M."/>
            <person name="Chapman S.B."/>
            <person name="Dewar J."/>
            <person name="Goldberg J."/>
            <person name="Griggs A."/>
            <person name="Gujja S."/>
            <person name="Hansen M."/>
            <person name="Howarth C."/>
            <person name="Imamovic A."/>
            <person name="Larimer J."/>
            <person name="McCowan C."/>
            <person name="Murphy C."/>
            <person name="Neiman D."/>
            <person name="Pearson M."/>
            <person name="Priest M."/>
            <person name="Roberts A."/>
            <person name="Saif S."/>
            <person name="Shea T."/>
            <person name="Sisk P."/>
            <person name="Sykes S."/>
            <person name="Wortman J."/>
            <person name="Nusbaum C."/>
            <person name="Birren B."/>
        </authorList>
    </citation>
    <scope>NUCLEOTIDE SEQUENCE [LARGE SCALE GENOMIC DNA]</scope>
    <source>
        <strain evidence="2 4">NIPH 3623</strain>
    </source>
</reference>
<dbReference type="AlphaFoldDB" id="N9PZI6"/>
<name>N9PZI6_9GAMM</name>
<dbReference type="Proteomes" id="UP000652691">
    <property type="component" value="Unassembled WGS sequence"/>
</dbReference>
<evidence type="ECO:0000313" key="4">
    <source>
        <dbReference type="Proteomes" id="UP000013200"/>
    </source>
</evidence>
<keyword evidence="4" id="KW-1185">Reference proteome</keyword>
<evidence type="ECO:0000313" key="2">
    <source>
        <dbReference type="EMBL" id="ENX38923.1"/>
    </source>
</evidence>
<dbReference type="PATRIC" id="fig|1217698.3.peg.1740"/>
<comment type="caution">
    <text evidence="2">The sequence shown here is derived from an EMBL/GenBank/DDBJ whole genome shotgun (WGS) entry which is preliminary data.</text>
</comment>
<evidence type="ECO:0000313" key="3">
    <source>
        <dbReference type="EMBL" id="GGH33299.1"/>
    </source>
</evidence>
<accession>N9PZI6</accession>
<sequence>MTDYAKKILLGFLPIILCMSCSNGQPTAQTDSDTEGFVKKLNPQYRFKVHGCAINYNGTDL</sequence>
<gene>
    <name evidence="2" type="ORF">F888_01794</name>
    <name evidence="3" type="ORF">GCM10007354_15140</name>
</gene>
<reference evidence="3" key="3">
    <citation type="submission" date="2024-03" db="EMBL/GenBank/DDBJ databases">
        <authorList>
            <person name="Sun Q."/>
            <person name="Sedlacek I."/>
        </authorList>
    </citation>
    <scope>NUCLEOTIDE SEQUENCE</scope>
    <source>
        <strain evidence="3">CCM 8635</strain>
    </source>
</reference>
<dbReference type="EMBL" id="APSA01000005">
    <property type="protein sequence ID" value="ENX38923.1"/>
    <property type="molecule type" value="Genomic_DNA"/>
</dbReference>